<dbReference type="Proteomes" id="UP001480595">
    <property type="component" value="Unassembled WGS sequence"/>
</dbReference>
<feature type="transmembrane region" description="Helical" evidence="6">
    <location>
        <begin position="138"/>
        <end position="156"/>
    </location>
</feature>
<dbReference type="Gene3D" id="1.20.1250.20">
    <property type="entry name" value="MFS general substrate transporter like domains"/>
    <property type="match status" value="1"/>
</dbReference>
<evidence type="ECO:0000256" key="4">
    <source>
        <dbReference type="ARBA" id="ARBA00022989"/>
    </source>
</evidence>
<evidence type="ECO:0000256" key="3">
    <source>
        <dbReference type="ARBA" id="ARBA00022692"/>
    </source>
</evidence>
<dbReference type="SUPFAM" id="SSF103473">
    <property type="entry name" value="MFS general substrate transporter"/>
    <property type="match status" value="1"/>
</dbReference>
<comment type="caution">
    <text evidence="8">The sequence shown here is derived from an EMBL/GenBank/DDBJ whole genome shotgun (WGS) entry which is preliminary data.</text>
</comment>
<comment type="subcellular location">
    <subcellularLocation>
        <location evidence="1">Membrane</location>
        <topology evidence="1">Multi-pass membrane protein</topology>
    </subcellularLocation>
</comment>
<feature type="transmembrane region" description="Helical" evidence="6">
    <location>
        <begin position="109"/>
        <end position="131"/>
    </location>
</feature>
<evidence type="ECO:0000256" key="6">
    <source>
        <dbReference type="SAM" id="Phobius"/>
    </source>
</evidence>
<sequence length="300" mass="32499">MESPVDPIQSKGIGEHIDSAHSRASAKFTEDIGSPEVDSAASDVNHAQRLAAQWADGTAEERRLKRKLDWRILPCTWILYLLGNLDRSNIGNAETGGLAREFDLTSEQYSVIVLVFFTSYLIFEVPANMVLMRARPSVFLPGLGVIWGTFAALMGATQTWSQLAGLRFLMGVAEAGFAPGCAFYLSCWYRKYELATRYSFLYTSVPIAGAVSGLLAGLITQYMDGSAGLAGWRWLFILEGVASAIAAVVIFLLMPDFPSNSQRFLSQGDSLLACNRLAADGIALAQGAGDEATPTGRHSR</sequence>
<evidence type="ECO:0000256" key="2">
    <source>
        <dbReference type="ARBA" id="ARBA00022448"/>
    </source>
</evidence>
<evidence type="ECO:0000256" key="5">
    <source>
        <dbReference type="ARBA" id="ARBA00023136"/>
    </source>
</evidence>
<dbReference type="RefSeq" id="XP_066717226.1">
    <property type="nucleotide sequence ID" value="XM_066857957.1"/>
</dbReference>
<feature type="domain" description="Major facilitator superfamily (MFS) profile" evidence="7">
    <location>
        <begin position="72"/>
        <end position="300"/>
    </location>
</feature>
<accession>A0ABR1VFE1</accession>
<organism evidence="8 9">
    <name type="scientific">Apiospora phragmitis</name>
    <dbReference type="NCBI Taxonomy" id="2905665"/>
    <lineage>
        <taxon>Eukaryota</taxon>
        <taxon>Fungi</taxon>
        <taxon>Dikarya</taxon>
        <taxon>Ascomycota</taxon>
        <taxon>Pezizomycotina</taxon>
        <taxon>Sordariomycetes</taxon>
        <taxon>Xylariomycetidae</taxon>
        <taxon>Amphisphaeriales</taxon>
        <taxon>Apiosporaceae</taxon>
        <taxon>Apiospora</taxon>
    </lineage>
</organism>
<dbReference type="PANTHER" id="PTHR43791">
    <property type="entry name" value="PERMEASE-RELATED"/>
    <property type="match status" value="1"/>
</dbReference>
<dbReference type="InterPro" id="IPR036259">
    <property type="entry name" value="MFS_trans_sf"/>
</dbReference>
<protein>
    <submittedName>
        <fullName evidence="8">Nicotinamide mononucleotide permease</fullName>
    </submittedName>
</protein>
<dbReference type="InterPro" id="IPR011701">
    <property type="entry name" value="MFS"/>
</dbReference>
<dbReference type="PROSITE" id="PS50850">
    <property type="entry name" value="MFS"/>
    <property type="match status" value="1"/>
</dbReference>
<keyword evidence="2" id="KW-0813">Transport</keyword>
<dbReference type="Pfam" id="PF07690">
    <property type="entry name" value="MFS_1"/>
    <property type="match status" value="1"/>
</dbReference>
<dbReference type="EMBL" id="JAQQWL010000006">
    <property type="protein sequence ID" value="KAK8069932.1"/>
    <property type="molecule type" value="Genomic_DNA"/>
</dbReference>
<evidence type="ECO:0000259" key="7">
    <source>
        <dbReference type="PROSITE" id="PS50850"/>
    </source>
</evidence>
<dbReference type="PANTHER" id="PTHR43791:SF38">
    <property type="entry name" value="MAJOR FACILITATOR SUPERFAMILY (MFS) PROFILE DOMAIN-CONTAINING PROTEIN"/>
    <property type="match status" value="1"/>
</dbReference>
<keyword evidence="3 6" id="KW-0812">Transmembrane</keyword>
<feature type="transmembrane region" description="Helical" evidence="6">
    <location>
        <begin position="200"/>
        <end position="222"/>
    </location>
</feature>
<proteinExistence type="predicted"/>
<evidence type="ECO:0000256" key="1">
    <source>
        <dbReference type="ARBA" id="ARBA00004141"/>
    </source>
</evidence>
<reference evidence="8 9" key="1">
    <citation type="submission" date="2023-01" db="EMBL/GenBank/DDBJ databases">
        <title>Analysis of 21 Apiospora genomes using comparative genomics revels a genus with tremendous synthesis potential of carbohydrate active enzymes and secondary metabolites.</title>
        <authorList>
            <person name="Sorensen T."/>
        </authorList>
    </citation>
    <scope>NUCLEOTIDE SEQUENCE [LARGE SCALE GENOMIC DNA]</scope>
    <source>
        <strain evidence="8 9">CBS 135458</strain>
    </source>
</reference>
<feature type="transmembrane region" description="Helical" evidence="6">
    <location>
        <begin position="234"/>
        <end position="254"/>
    </location>
</feature>
<evidence type="ECO:0000313" key="8">
    <source>
        <dbReference type="EMBL" id="KAK8069932.1"/>
    </source>
</evidence>
<evidence type="ECO:0000313" key="9">
    <source>
        <dbReference type="Proteomes" id="UP001480595"/>
    </source>
</evidence>
<feature type="transmembrane region" description="Helical" evidence="6">
    <location>
        <begin position="168"/>
        <end position="188"/>
    </location>
</feature>
<keyword evidence="5 6" id="KW-0472">Membrane</keyword>
<keyword evidence="9" id="KW-1185">Reference proteome</keyword>
<keyword evidence="4 6" id="KW-1133">Transmembrane helix</keyword>
<dbReference type="InterPro" id="IPR020846">
    <property type="entry name" value="MFS_dom"/>
</dbReference>
<gene>
    <name evidence="8" type="ORF">PG994_006548</name>
</gene>
<dbReference type="GeneID" id="92091020"/>
<name>A0ABR1VFE1_9PEZI</name>